<dbReference type="InterPro" id="IPR001646">
    <property type="entry name" value="5peptide_repeat"/>
</dbReference>
<evidence type="ECO:0000259" key="3">
    <source>
        <dbReference type="Pfam" id="PF09937"/>
    </source>
</evidence>
<feature type="domain" description="DUF2169" evidence="3">
    <location>
        <begin position="20"/>
        <end position="296"/>
    </location>
</feature>
<evidence type="ECO:0000256" key="2">
    <source>
        <dbReference type="SAM" id="MobiDB-lite"/>
    </source>
</evidence>
<comment type="caution">
    <text evidence="4">The sequence shown here is derived from an EMBL/GenBank/DDBJ whole genome shotgun (WGS) entry which is preliminary data.</text>
</comment>
<feature type="region of interest" description="Disordered" evidence="2">
    <location>
        <begin position="398"/>
        <end position="417"/>
    </location>
</feature>
<dbReference type="RefSeq" id="WP_321543582.1">
    <property type="nucleotide sequence ID" value="NZ_JAXIVS010000001.1"/>
</dbReference>
<proteinExistence type="predicted"/>
<name>A0ABU5GUJ5_9BACT</name>
<evidence type="ECO:0000313" key="4">
    <source>
        <dbReference type="EMBL" id="MDY7224855.1"/>
    </source>
</evidence>
<feature type="compositionally biased region" description="Basic and acidic residues" evidence="2">
    <location>
        <begin position="398"/>
        <end position="407"/>
    </location>
</feature>
<evidence type="ECO:0000256" key="1">
    <source>
        <dbReference type="SAM" id="Coils"/>
    </source>
</evidence>
<protein>
    <submittedName>
        <fullName evidence="4">DUF2169 domain-containing protein</fullName>
    </submittedName>
</protein>
<dbReference type="EMBL" id="JAXIVS010000001">
    <property type="protein sequence ID" value="MDY7224855.1"/>
    <property type="molecule type" value="Genomic_DNA"/>
</dbReference>
<reference evidence="4 5" key="1">
    <citation type="submission" date="2023-12" db="EMBL/GenBank/DDBJ databases">
        <title>the genome sequence of Hyalangium sp. s54d21.</title>
        <authorList>
            <person name="Zhang X."/>
        </authorList>
    </citation>
    <scope>NUCLEOTIDE SEQUENCE [LARGE SCALE GENOMIC DNA]</scope>
    <source>
        <strain evidence="5">s54d21</strain>
    </source>
</reference>
<keyword evidence="1" id="KW-0175">Coiled coil</keyword>
<dbReference type="Gene3D" id="2.160.20.80">
    <property type="entry name" value="E3 ubiquitin-protein ligase SopA"/>
    <property type="match status" value="3"/>
</dbReference>
<accession>A0ABU5GUJ5</accession>
<keyword evidence="5" id="KW-1185">Reference proteome</keyword>
<evidence type="ECO:0000313" key="5">
    <source>
        <dbReference type="Proteomes" id="UP001291309"/>
    </source>
</evidence>
<dbReference type="PANTHER" id="PTHR14136">
    <property type="entry name" value="BTB_POZ DOMAIN-CONTAINING PROTEIN KCTD9"/>
    <property type="match status" value="1"/>
</dbReference>
<dbReference type="InterPro" id="IPR051082">
    <property type="entry name" value="Pentapeptide-BTB/POZ_domain"/>
</dbReference>
<dbReference type="Pfam" id="PF00805">
    <property type="entry name" value="Pentapeptide"/>
    <property type="match status" value="3"/>
</dbReference>
<dbReference type="Pfam" id="PF09937">
    <property type="entry name" value="DUF2169"/>
    <property type="match status" value="1"/>
</dbReference>
<dbReference type="PANTHER" id="PTHR14136:SF17">
    <property type="entry name" value="BTB_POZ DOMAIN-CONTAINING PROTEIN KCTD9"/>
    <property type="match status" value="1"/>
</dbReference>
<dbReference type="Pfam" id="PF13599">
    <property type="entry name" value="Pentapeptide_4"/>
    <property type="match status" value="1"/>
</dbReference>
<organism evidence="4 5">
    <name type="scientific">Hyalangium rubrum</name>
    <dbReference type="NCBI Taxonomy" id="3103134"/>
    <lineage>
        <taxon>Bacteria</taxon>
        <taxon>Pseudomonadati</taxon>
        <taxon>Myxococcota</taxon>
        <taxon>Myxococcia</taxon>
        <taxon>Myxococcales</taxon>
        <taxon>Cystobacterineae</taxon>
        <taxon>Archangiaceae</taxon>
        <taxon>Hyalangium</taxon>
    </lineage>
</organism>
<sequence>MKGIKPQRLGILTRPFEHEGVFHFAVSVLAFFSFEAPSQLLSEVELWKFLPKELGKDAALDMGMPKAHAEVLLTAKAYPAGSKGQGACPVRLRLGKVDKTLYAVGDRFWKGGVPTQPLPFKELPITYANAYGGAGYPQNPLGKGFAPVRTPQGELHPLPNIENPKQLVSTPKDKRMPAGFGPYDLTWPQRFSKTGTYDEKWMKERFPGFAKDIDWTFFNTAPEDQQFDGYLQGDEPFTLENMHPAKPVLQGRLPHLKARAFINQKTDKGEEFRELSTRLDTVHLFPHAERGVLVFRAVTQVTEDDAADVLQLMVACEAPDAPRPLAHYRGVLAERLDREKGYLAALRDSDLMPPAAEGAKPAWAELPDLPPAPEKRLEKNLRKRAELEMERIRQEIRAQGLDPDKHVPKALPPEPPPPKLEELGAVIQTAMATADEQLRQAEANRTKAEQEARAICKQLGLDYDQVVAKHQSKQGGPPAYSADAELARMKQSVADLKALGVNLPNVEAQVQDPALEEKLRKTEAALLLSYRISAHHQPAASRLPPEEAARVRQQVLALFKAGESFEGRDLTGADLSRLELPGANFRGALMESVNLSGADLSGADFTGAVLARADLSEANLSGTVFAGANLGQARLVKARMAEPGDLSRVILARADLTRASLRGARMEGVDLSEAVVAGADLGGVVARELTLLRTDLSGIKLAGADLRKSNFIEVTVAGVDFTGATLTGAVFVTCKGDGACFYKAQLDNLRLVKDCSFAKVDFREANLQGANLRSTRLEESDFSQATLKGADLSESNLQRARFYRAVAPEARFMKADLTDAHLVSCNLMQGILQKARIQGADFRGANLFRVDFARVRGSAKSLQDANVKQVRILPRSPHG</sequence>
<dbReference type="InterPro" id="IPR018683">
    <property type="entry name" value="DUF2169"/>
</dbReference>
<feature type="region of interest" description="Disordered" evidence="2">
    <location>
        <begin position="154"/>
        <end position="174"/>
    </location>
</feature>
<dbReference type="SUPFAM" id="SSF141571">
    <property type="entry name" value="Pentapeptide repeat-like"/>
    <property type="match status" value="2"/>
</dbReference>
<gene>
    <name evidence="4" type="ORF">SYV04_00615</name>
</gene>
<dbReference type="Proteomes" id="UP001291309">
    <property type="component" value="Unassembled WGS sequence"/>
</dbReference>
<feature type="coiled-coil region" evidence="1">
    <location>
        <begin position="431"/>
        <end position="458"/>
    </location>
</feature>